<dbReference type="AlphaFoldDB" id="A0A2A9M6V5"/>
<dbReference type="OrthoDB" id="70850at2759"/>
<gene>
    <name evidence="1" type="ORF">BESB_027920</name>
</gene>
<reference evidence="1 2" key="1">
    <citation type="submission" date="2017-09" db="EMBL/GenBank/DDBJ databases">
        <title>Genome sequencing of Besnoitia besnoiti strain Bb-Ger1.</title>
        <authorList>
            <person name="Schares G."/>
            <person name="Venepally P."/>
            <person name="Lorenzi H.A."/>
        </authorList>
    </citation>
    <scope>NUCLEOTIDE SEQUENCE [LARGE SCALE GENOMIC DNA]</scope>
    <source>
        <strain evidence="1 2">Bb-Ger1</strain>
    </source>
</reference>
<dbReference type="Proteomes" id="UP000224006">
    <property type="component" value="Unassembled WGS sequence"/>
</dbReference>
<proteinExistence type="predicted"/>
<dbReference type="GeneID" id="40307844"/>
<name>A0A2A9M6V5_BESBE</name>
<dbReference type="PANTHER" id="PTHR38585">
    <property type="entry name" value="TRANSMEMBRANE PROTEIN"/>
    <property type="match status" value="1"/>
</dbReference>
<sequence length="328" mass="35387">MTPKASEIASNAGRPPVAQVREFFSSFPWGTAAAVAAECAGSAAAFWCTCASSVLLQKSLGISCASKTCKVFGVATVFAASNAAAAAAATIRCAGQLCGIKTPGEKLVFADVGKAAVHRMQSVSALPTGTNEGAADAPLSSSSTICATEGLKAWSDHMMKLGLKEGLLGCTVFWLLGGRFFRLSPSSLLAPGAFHQSHLSLRAGVDYASFEERRFIKKLGETFGCHTCGKRRNVQEWIADHQPPKRVVIVFSQTWLGRFYGFFSRAMGGTRYMPQRFYPQCRECSIKQASVVRKPKPSRKDLVVDCWSVRPYHFTGGVLHILRFIAGW</sequence>
<evidence type="ECO:0000313" key="1">
    <source>
        <dbReference type="EMBL" id="PFH31357.1"/>
    </source>
</evidence>
<dbReference type="KEGG" id="bbes:BESB_027920"/>
<dbReference type="VEuPathDB" id="ToxoDB:BESB_027920"/>
<evidence type="ECO:0000313" key="2">
    <source>
        <dbReference type="Proteomes" id="UP000224006"/>
    </source>
</evidence>
<accession>A0A2A9M6V5</accession>
<organism evidence="1 2">
    <name type="scientific">Besnoitia besnoiti</name>
    <name type="common">Apicomplexan protozoan</name>
    <dbReference type="NCBI Taxonomy" id="94643"/>
    <lineage>
        <taxon>Eukaryota</taxon>
        <taxon>Sar</taxon>
        <taxon>Alveolata</taxon>
        <taxon>Apicomplexa</taxon>
        <taxon>Conoidasida</taxon>
        <taxon>Coccidia</taxon>
        <taxon>Eucoccidiorida</taxon>
        <taxon>Eimeriorina</taxon>
        <taxon>Sarcocystidae</taxon>
        <taxon>Besnoitia</taxon>
    </lineage>
</organism>
<protein>
    <recommendedName>
        <fullName evidence="3">Transmembrane protein</fullName>
    </recommendedName>
</protein>
<dbReference type="EMBL" id="NWUJ01000015">
    <property type="protein sequence ID" value="PFH31357.1"/>
    <property type="molecule type" value="Genomic_DNA"/>
</dbReference>
<comment type="caution">
    <text evidence="1">The sequence shown here is derived from an EMBL/GenBank/DDBJ whole genome shotgun (WGS) entry which is preliminary data.</text>
</comment>
<keyword evidence="2" id="KW-1185">Reference proteome</keyword>
<dbReference type="RefSeq" id="XP_029215366.1">
    <property type="nucleotide sequence ID" value="XM_029361466.1"/>
</dbReference>
<dbReference type="PANTHER" id="PTHR38585:SF1">
    <property type="entry name" value="TRANSMEMBRANE PROTEIN"/>
    <property type="match status" value="1"/>
</dbReference>
<evidence type="ECO:0008006" key="3">
    <source>
        <dbReference type="Google" id="ProtNLM"/>
    </source>
</evidence>